<keyword evidence="4 11" id="KW-0547">Nucleotide-binding</keyword>
<evidence type="ECO:0000313" key="18">
    <source>
        <dbReference type="Proteomes" id="UP000694400"/>
    </source>
</evidence>
<proteinExistence type="inferred from homology"/>
<evidence type="ECO:0000256" key="10">
    <source>
        <dbReference type="ARBA" id="ARBA00023203"/>
    </source>
</evidence>
<evidence type="ECO:0000256" key="3">
    <source>
        <dbReference type="ARBA" id="ARBA00022737"/>
    </source>
</evidence>
<dbReference type="InterPro" id="IPR027417">
    <property type="entry name" value="P-loop_NTPase"/>
</dbReference>
<dbReference type="PANTHER" id="PTHR13140:SF356">
    <property type="entry name" value="UNCONVENTIONAL MYOSIN-VB"/>
    <property type="match status" value="1"/>
</dbReference>
<evidence type="ECO:0000256" key="13">
    <source>
        <dbReference type="SAM" id="MobiDB-lite"/>
    </source>
</evidence>
<dbReference type="PROSITE" id="PS51456">
    <property type="entry name" value="MYOSIN_MOTOR"/>
    <property type="match status" value="1"/>
</dbReference>
<dbReference type="PROSITE" id="PS51844">
    <property type="entry name" value="SH3_LIKE"/>
    <property type="match status" value="1"/>
</dbReference>
<accession>A0A8B9ZL43</accession>
<dbReference type="Pfam" id="PF00612">
    <property type="entry name" value="IQ"/>
    <property type="match status" value="5"/>
</dbReference>
<feature type="binding site" evidence="11">
    <location>
        <begin position="160"/>
        <end position="167"/>
    </location>
    <ligand>
        <name>ATP</name>
        <dbReference type="ChEBI" id="CHEBI:30616"/>
    </ligand>
</feature>
<dbReference type="GO" id="GO:0005516">
    <property type="term" value="F:calmodulin binding"/>
    <property type="evidence" value="ECO:0007669"/>
    <property type="project" value="UniProtKB-KW"/>
</dbReference>
<evidence type="ECO:0000256" key="12">
    <source>
        <dbReference type="SAM" id="Coils"/>
    </source>
</evidence>
<reference evidence="17" key="2">
    <citation type="submission" date="2025-08" db="UniProtKB">
        <authorList>
            <consortium name="Ensembl"/>
        </authorList>
    </citation>
    <scope>IDENTIFICATION</scope>
</reference>
<dbReference type="InterPro" id="IPR001609">
    <property type="entry name" value="Myosin_head_motor_dom-like"/>
</dbReference>
<evidence type="ECO:0000256" key="1">
    <source>
        <dbReference type="ARBA" id="ARBA00008314"/>
    </source>
</evidence>
<evidence type="ECO:0000259" key="15">
    <source>
        <dbReference type="PROSITE" id="PS51456"/>
    </source>
</evidence>
<dbReference type="GO" id="GO:0007015">
    <property type="term" value="P:actin filament organization"/>
    <property type="evidence" value="ECO:0007669"/>
    <property type="project" value="TreeGrafter"/>
</dbReference>
<dbReference type="PROSITE" id="PS50096">
    <property type="entry name" value="IQ"/>
    <property type="match status" value="6"/>
</dbReference>
<dbReference type="PROSITE" id="PS51126">
    <property type="entry name" value="DILUTE"/>
    <property type="match status" value="1"/>
</dbReference>
<dbReference type="SUPFAM" id="SSF52540">
    <property type="entry name" value="P-loop containing nucleoside triphosphate hydrolases"/>
    <property type="match status" value="2"/>
</dbReference>
<dbReference type="Gene3D" id="3.40.850.10">
    <property type="entry name" value="Kinesin motor domain"/>
    <property type="match status" value="2"/>
</dbReference>
<reference evidence="17" key="3">
    <citation type="submission" date="2025-09" db="UniProtKB">
        <authorList>
            <consortium name="Ensembl"/>
        </authorList>
    </citation>
    <scope>IDENTIFICATION</scope>
</reference>
<dbReference type="GO" id="GO:0005737">
    <property type="term" value="C:cytoplasm"/>
    <property type="evidence" value="ECO:0007669"/>
    <property type="project" value="TreeGrafter"/>
</dbReference>
<dbReference type="Gene3D" id="6.20.240.20">
    <property type="match status" value="1"/>
</dbReference>
<keyword evidence="9 11" id="KW-0505">Motor protein</keyword>
<evidence type="ECO:0008006" key="19">
    <source>
        <dbReference type="Google" id="ProtNLM"/>
    </source>
</evidence>
<dbReference type="InterPro" id="IPR036103">
    <property type="entry name" value="MYSc_Myo5"/>
</dbReference>
<comment type="similarity">
    <text evidence="1 11">Belongs to the TRAFAC class myosin-kinesin ATPase superfamily. Myosin family.</text>
</comment>
<dbReference type="GO" id="GO:0005524">
    <property type="term" value="F:ATP binding"/>
    <property type="evidence" value="ECO:0007669"/>
    <property type="project" value="UniProtKB-UniRule"/>
</dbReference>
<feature type="coiled-coil region" evidence="12">
    <location>
        <begin position="1205"/>
        <end position="1312"/>
    </location>
</feature>
<protein>
    <recommendedName>
        <fullName evidence="19">Myosin-Vb</fullName>
    </recommendedName>
</protein>
<dbReference type="InterPro" id="IPR002710">
    <property type="entry name" value="Dilute_dom"/>
</dbReference>
<dbReference type="CDD" id="cd23767">
    <property type="entry name" value="IQCD"/>
    <property type="match status" value="1"/>
</dbReference>
<feature type="coiled-coil region" evidence="12">
    <location>
        <begin position="845"/>
        <end position="949"/>
    </location>
</feature>
<keyword evidence="6" id="KW-0112">Calmodulin-binding</keyword>
<keyword evidence="8 11" id="KW-0518">Myosin</keyword>
<dbReference type="PANTHER" id="PTHR13140">
    <property type="entry name" value="MYOSIN"/>
    <property type="match status" value="1"/>
</dbReference>
<dbReference type="CDD" id="cd01380">
    <property type="entry name" value="MYSc_Myo5"/>
    <property type="match status" value="1"/>
</dbReference>
<feature type="coiled-coil region" evidence="12">
    <location>
        <begin position="1087"/>
        <end position="1174"/>
    </location>
</feature>
<feature type="domain" description="Myosin motor" evidence="15">
    <location>
        <begin position="66"/>
        <end position="710"/>
    </location>
</feature>
<evidence type="ECO:0000256" key="2">
    <source>
        <dbReference type="ARBA" id="ARBA00022553"/>
    </source>
</evidence>
<dbReference type="InterPro" id="IPR000048">
    <property type="entry name" value="IQ_motif_EF-hand-BS"/>
</dbReference>
<reference evidence="17" key="1">
    <citation type="submission" date="2019-08" db="EMBL/GenBank/DDBJ databases">
        <title>Three high-quality genomes provides insights into domestication of ducks.</title>
        <authorList>
            <person name="Hou Z.C."/>
            <person name="Zhu F."/>
            <person name="Yin Z.T."/>
            <person name="Zhang F."/>
        </authorList>
    </citation>
    <scope>NUCLEOTIDE SEQUENCE [LARGE SCALE GENOMIC DNA]</scope>
</reference>
<evidence type="ECO:0000256" key="11">
    <source>
        <dbReference type="PROSITE-ProRule" id="PRU00782"/>
    </source>
</evidence>
<evidence type="ECO:0000256" key="4">
    <source>
        <dbReference type="ARBA" id="ARBA00022741"/>
    </source>
</evidence>
<dbReference type="InterPro" id="IPR036961">
    <property type="entry name" value="Kinesin_motor_dom_sf"/>
</dbReference>
<dbReference type="Gene3D" id="1.10.10.820">
    <property type="match status" value="1"/>
</dbReference>
<dbReference type="Proteomes" id="UP000694400">
    <property type="component" value="Chromosome Z"/>
</dbReference>
<keyword evidence="3" id="KW-0677">Repeat</keyword>
<dbReference type="InterPro" id="IPR058662">
    <property type="entry name" value="Myo5a/b_dom"/>
</dbReference>
<dbReference type="InterPro" id="IPR004009">
    <property type="entry name" value="SH3_Myosin"/>
</dbReference>
<feature type="region of interest" description="Actin-binding" evidence="11">
    <location>
        <begin position="589"/>
        <end position="611"/>
    </location>
</feature>
<evidence type="ECO:0000256" key="8">
    <source>
        <dbReference type="ARBA" id="ARBA00023123"/>
    </source>
</evidence>
<dbReference type="Gene3D" id="1.20.5.190">
    <property type="match status" value="3"/>
</dbReference>
<keyword evidence="5 11" id="KW-0067">ATP-binding</keyword>
<feature type="domain" description="Myosin N-terminal SH3-like" evidence="16">
    <location>
        <begin position="5"/>
        <end position="57"/>
    </location>
</feature>
<sequence>MVASQLYTLVWIPDPDEVWKSAEIIKDYKEGDKSLQLKLEDETLYEYPIDLQGNELPFLRNPDILVGENDLTALSYLHEPAVLHNLKVRFLESNHIYTYCGIVLVAINPYEQLPIYEQDVIYAYSGQNMGDMDPHIFAVAEEAYKQMARDEKNQSIIVSGESGAGKTVSAKYAMRFFATVGGSASETNIEAKVLASSPIMEAIGNAKTTRNDNSSRFGKYIQIGFDKRYHIIGANMRTYLLEKSRVVFQAEDERNYHIFYQLCASASLPEFKDLGLNFFYTSQGGSTSIDGVDDADDFEKTRHAFTLLGVKESHQMAIFRIIAAILHLGNLEIESERDGEACSIEDEHLNHFCGLLGVEQGQMQHWLCHRKLVTTAETYVKSMSVQQVVNARNALAKHIYAQLFGWIVQHINKALHTTVKQHSFIGVLDIYGFETFEVNSFEQFCINYANEKLQQQFNSHVFKLEQEEYMKEGIPWTLIDFYDNQPCIDLIEAKLGILDLLDEECKVEYQCEGFLEKNRDTVYEEQINILKASKVSAAPDLFQDEKDAASTTSVGKGTSKINVRSARPVIKAANKEHKKTVGHQFRNSLHLLMETLNATTPHYVRCIKPNDEKLPFKFDPKRAVQQLRACGVLETIRISAAGFPSRWTYHDFFNRYRVLMKKRDLSKNDKKQICQTLLEDLIKDPDKFQFGRTKIFFRAGQVAYLEKLRADKFRAATIMIQKTVRGWLQRIKYQRLRRAAIVIQRYARGHLARRLAEHLRRTRAAITLQKQYRMLRIRRAFQRVRKATVTIQAFARGMFVRRIYRQVLAEHKATILQKYARGWLARTRFRRIRGATIVLQCYYRRRKARQQLKALKIEARSAQHLKKLNIGMENKVVQLQRKIDEQNKEYKLLNEQLSTLTSAHSSEVEKLKKELEQYQQSQQGDGNQLVSLREEMEHLRLELEKAHGERKVVEDSYVKEKDLLRKVQNALLKQEKEELNSRILCQSEGKQKAEENIQMKKELEEERSRYQNLIKEYSRLEQRYDNLRDEMTIIKQAPGHRRNPSNQSSLESDSNYPSISTSEIGDTEDFLLQEVGTDKAAMDMSLFLKLQKRVRELEQERKKLQTQLEKKEQESKKAQVRDRQELEKAIADRATQNNSSNDVQDSYNLLLNQLKSANEELEVRKEEVLILRSQIMKAAQQKEPGKNTTEDWGYLNEDGELGLAYQGLKQVARLLEAQLQDQRREHEEEVEALQNQVEAMKEEMEKQQQAFLQTLQLSPEAQVEFGLQQEITRLTNENLDLKELLEKLEKNEKKLKKQLKIYMKKVQDFEGELGGGTAQHERNRQVAVQRKEKDFQGMLEYYKEDEPLLIRNLITDLKPQVVAATVPCLPAYILYMCIRHADYINDDQKVHSLLTSTINGIKKVLKKHNDDFEMTSFWLANTCRLLHCLKQYSGDAGFMTQNTPKQNEHCLKNFDLTEYRQVLSHLSTQIYQQLIKVAEGILQPMIVSGVLEYESIQGLSGVKPMGYRNRSSSMEDGDNSYSLEAIVRQLNTFHTTVCEQGLDPEIIQQVFKQLFYMINAVALNNLLLRKDVCSWSTGMQLRFNISQLEEWLRSKNLQQSGALQTLEPLIQAAQLLQLKKKTAEDAEAICSLCTALTTQQVVVENFERVTVAFIRDIQTHLQERNDPPQLLLDFKHMFPVSFPFNPSSITMDTIHIPASLDLEFLNKV</sequence>
<keyword evidence="7 12" id="KW-0175">Coiled coil</keyword>
<dbReference type="SMART" id="SM00242">
    <property type="entry name" value="MYSc"/>
    <property type="match status" value="1"/>
</dbReference>
<evidence type="ECO:0000256" key="7">
    <source>
        <dbReference type="ARBA" id="ARBA00023054"/>
    </source>
</evidence>
<dbReference type="Pfam" id="PF00063">
    <property type="entry name" value="Myosin_head"/>
    <property type="match status" value="1"/>
</dbReference>
<dbReference type="GO" id="GO:0000146">
    <property type="term" value="F:microfilament motor activity"/>
    <property type="evidence" value="ECO:0007669"/>
    <property type="project" value="TreeGrafter"/>
</dbReference>
<name>A0A8B9ZL43_ANAPL</name>
<evidence type="ECO:0000256" key="9">
    <source>
        <dbReference type="ARBA" id="ARBA00023175"/>
    </source>
</evidence>
<feature type="region of interest" description="Disordered" evidence="13">
    <location>
        <begin position="1035"/>
        <end position="1062"/>
    </location>
</feature>
<dbReference type="GO" id="GO:0016459">
    <property type="term" value="C:myosin complex"/>
    <property type="evidence" value="ECO:0007669"/>
    <property type="project" value="UniProtKB-KW"/>
</dbReference>
<feature type="compositionally biased region" description="Polar residues" evidence="13">
    <location>
        <begin position="1044"/>
        <end position="1062"/>
    </location>
</feature>
<dbReference type="Ensembl" id="ENSAPLT00020028619.1">
    <property type="protein sequence ID" value="ENSAPLP00020026573.1"/>
    <property type="gene ID" value="ENSAPLG00020015467.1"/>
</dbReference>
<dbReference type="SMART" id="SM01132">
    <property type="entry name" value="DIL"/>
    <property type="match status" value="1"/>
</dbReference>
<dbReference type="Pfam" id="PF01843">
    <property type="entry name" value="DIL"/>
    <property type="match status" value="1"/>
</dbReference>
<dbReference type="PRINTS" id="PR00193">
    <property type="entry name" value="MYOSINHEAVY"/>
</dbReference>
<dbReference type="GO" id="GO:0098685">
    <property type="term" value="C:Schaffer collateral - CA1 synapse"/>
    <property type="evidence" value="ECO:0007669"/>
    <property type="project" value="UniProtKB-ARBA"/>
</dbReference>
<evidence type="ECO:0000259" key="14">
    <source>
        <dbReference type="PROSITE" id="PS51126"/>
    </source>
</evidence>
<evidence type="ECO:0000256" key="5">
    <source>
        <dbReference type="ARBA" id="ARBA00022840"/>
    </source>
</evidence>
<feature type="domain" description="Dilute" evidence="14">
    <location>
        <begin position="1395"/>
        <end position="1663"/>
    </location>
</feature>
<evidence type="ECO:0000259" key="16">
    <source>
        <dbReference type="PROSITE" id="PS51844"/>
    </source>
</evidence>
<dbReference type="GO" id="GO:0016020">
    <property type="term" value="C:membrane"/>
    <property type="evidence" value="ECO:0007669"/>
    <property type="project" value="TreeGrafter"/>
</dbReference>
<dbReference type="Pfam" id="PF25966">
    <property type="entry name" value="Myo5a"/>
    <property type="match status" value="2"/>
</dbReference>
<dbReference type="GO" id="GO:0051015">
    <property type="term" value="F:actin filament binding"/>
    <property type="evidence" value="ECO:0007669"/>
    <property type="project" value="TreeGrafter"/>
</dbReference>
<dbReference type="Gene3D" id="1.20.120.720">
    <property type="entry name" value="Myosin VI head, motor domain, U50 subdomain"/>
    <property type="match status" value="2"/>
</dbReference>
<dbReference type="Gene3D" id="1.20.58.530">
    <property type="match status" value="2"/>
</dbReference>
<keyword evidence="10 11" id="KW-0009">Actin-binding</keyword>
<dbReference type="SMART" id="SM00015">
    <property type="entry name" value="IQ"/>
    <property type="match status" value="6"/>
</dbReference>
<organism evidence="17 18">
    <name type="scientific">Anas platyrhynchos</name>
    <name type="common">Mallard</name>
    <name type="synonym">Anas boschas</name>
    <dbReference type="NCBI Taxonomy" id="8839"/>
    <lineage>
        <taxon>Eukaryota</taxon>
        <taxon>Metazoa</taxon>
        <taxon>Chordata</taxon>
        <taxon>Craniata</taxon>
        <taxon>Vertebrata</taxon>
        <taxon>Euteleostomi</taxon>
        <taxon>Archelosauria</taxon>
        <taxon>Archosauria</taxon>
        <taxon>Dinosauria</taxon>
        <taxon>Saurischia</taxon>
        <taxon>Theropoda</taxon>
        <taxon>Coelurosauria</taxon>
        <taxon>Aves</taxon>
        <taxon>Neognathae</taxon>
        <taxon>Galloanserae</taxon>
        <taxon>Anseriformes</taxon>
        <taxon>Anatidae</taxon>
        <taxon>Anatinae</taxon>
        <taxon>Anas</taxon>
    </lineage>
</organism>
<evidence type="ECO:0000313" key="17">
    <source>
        <dbReference type="Ensembl" id="ENSAPLP00020026573.1"/>
    </source>
</evidence>
<evidence type="ECO:0000256" key="6">
    <source>
        <dbReference type="ARBA" id="ARBA00022860"/>
    </source>
</evidence>
<keyword evidence="2" id="KW-0597">Phosphoprotein</keyword>